<evidence type="ECO:0000313" key="5">
    <source>
        <dbReference type="Proteomes" id="UP000193642"/>
    </source>
</evidence>
<organism evidence="3 5">
    <name type="scientific">Rhizoclosmatium globosum</name>
    <dbReference type="NCBI Taxonomy" id="329046"/>
    <lineage>
        <taxon>Eukaryota</taxon>
        <taxon>Fungi</taxon>
        <taxon>Fungi incertae sedis</taxon>
        <taxon>Chytridiomycota</taxon>
        <taxon>Chytridiomycota incertae sedis</taxon>
        <taxon>Chytridiomycetes</taxon>
        <taxon>Chytridiales</taxon>
        <taxon>Chytriomycetaceae</taxon>
        <taxon>Rhizoclosmatium</taxon>
    </lineage>
</organism>
<keyword evidence="5" id="KW-1185">Reference proteome</keyword>
<gene>
    <name evidence="3" type="ORF">BCR33DRAFT_217599</name>
    <name evidence="4" type="ORF">BCR33DRAFT_524455</name>
</gene>
<feature type="transmembrane region" description="Helical" evidence="2">
    <location>
        <begin position="219"/>
        <end position="241"/>
    </location>
</feature>
<protein>
    <submittedName>
        <fullName evidence="3">Uncharacterized protein</fullName>
    </submittedName>
</protein>
<feature type="compositionally biased region" description="Polar residues" evidence="1">
    <location>
        <begin position="301"/>
        <end position="310"/>
    </location>
</feature>
<feature type="region of interest" description="Disordered" evidence="1">
    <location>
        <begin position="295"/>
        <end position="319"/>
    </location>
</feature>
<sequence length="319" mass="36524">MHNGNNIMNTSTNSIVANYETEYGIATSIDLWLTVIMSTILFSSFSFIVWNDRKQSTNPSKRSILTGFNILFVAMLVCNLLSVTFQYIYNLSTDMTLVVIFNCLSFLFGSIFQFLIVLYTLNRGIPVIKATFPAAEKYLMIILILFGLLLTSQFVFSVLVTTSVYLSILFENFPILLSIIKKQNIAIDVLLGSFDLFVVCIYSIYLYKNRSTHVDMKRLIILSRFGIASFVVLEFWLTFIVLNSYWLNASQKQISRLAYSINLHICDLGPMLYLFLQLVLKWELYREDQRRRVKPDLSAKPASNSKSATTMKDVGAKLH</sequence>
<name>A0A1Y2AEV6_9FUNG</name>
<feature type="transmembrane region" description="Helical" evidence="2">
    <location>
        <begin position="70"/>
        <end position="89"/>
    </location>
</feature>
<accession>A0A1Y2AEV6</accession>
<keyword evidence="2" id="KW-0472">Membrane</keyword>
<dbReference type="EMBL" id="MCGO01000007">
    <property type="protein sequence ID" value="ORY50220.1"/>
    <property type="molecule type" value="Genomic_DNA"/>
</dbReference>
<keyword evidence="2" id="KW-1133">Transmembrane helix</keyword>
<evidence type="ECO:0000313" key="3">
    <source>
        <dbReference type="EMBL" id="ORY20964.1"/>
    </source>
</evidence>
<dbReference type="Proteomes" id="UP000193642">
    <property type="component" value="Unassembled WGS sequence"/>
</dbReference>
<keyword evidence="2" id="KW-0812">Transmembrane</keyword>
<feature type="transmembrane region" description="Helical" evidence="2">
    <location>
        <begin position="138"/>
        <end position="165"/>
    </location>
</feature>
<dbReference type="AlphaFoldDB" id="A0A1Y2AEV6"/>
<evidence type="ECO:0000256" key="1">
    <source>
        <dbReference type="SAM" id="MobiDB-lite"/>
    </source>
</evidence>
<feature type="transmembrane region" description="Helical" evidence="2">
    <location>
        <begin position="95"/>
        <end position="118"/>
    </location>
</feature>
<evidence type="ECO:0000313" key="4">
    <source>
        <dbReference type="EMBL" id="ORY50220.1"/>
    </source>
</evidence>
<feature type="transmembrane region" description="Helical" evidence="2">
    <location>
        <begin position="31"/>
        <end position="50"/>
    </location>
</feature>
<feature type="transmembrane region" description="Helical" evidence="2">
    <location>
        <begin position="185"/>
        <end position="207"/>
    </location>
</feature>
<evidence type="ECO:0000256" key="2">
    <source>
        <dbReference type="SAM" id="Phobius"/>
    </source>
</evidence>
<proteinExistence type="predicted"/>
<reference evidence="3 5" key="1">
    <citation type="submission" date="2016-07" db="EMBL/GenBank/DDBJ databases">
        <title>Pervasive Adenine N6-methylation of Active Genes in Fungi.</title>
        <authorList>
            <consortium name="DOE Joint Genome Institute"/>
            <person name="Mondo S.J."/>
            <person name="Dannebaum R.O."/>
            <person name="Kuo R.C."/>
            <person name="Labutti K."/>
            <person name="Haridas S."/>
            <person name="Kuo A."/>
            <person name="Salamov A."/>
            <person name="Ahrendt S.R."/>
            <person name="Lipzen A."/>
            <person name="Sullivan W."/>
            <person name="Andreopoulos W.B."/>
            <person name="Clum A."/>
            <person name="Lindquist E."/>
            <person name="Daum C."/>
            <person name="Ramamoorthy G.K."/>
            <person name="Gryganskyi A."/>
            <person name="Culley D."/>
            <person name="Magnuson J.K."/>
            <person name="James T.Y."/>
            <person name="O'Malley M.A."/>
            <person name="Stajich J.E."/>
            <person name="Spatafora J.W."/>
            <person name="Visel A."/>
            <person name="Grigoriev I.V."/>
        </authorList>
    </citation>
    <scope>NUCLEOTIDE SEQUENCE [LARGE SCALE GENOMIC DNA]</scope>
    <source>
        <strain evidence="3 5">JEL800</strain>
    </source>
</reference>
<feature type="transmembrane region" description="Helical" evidence="2">
    <location>
        <begin position="261"/>
        <end position="282"/>
    </location>
</feature>
<comment type="caution">
    <text evidence="3">The sequence shown here is derived from an EMBL/GenBank/DDBJ whole genome shotgun (WGS) entry which is preliminary data.</text>
</comment>
<dbReference type="EMBL" id="MCGO01000218">
    <property type="protein sequence ID" value="ORY20964.1"/>
    <property type="molecule type" value="Genomic_DNA"/>
</dbReference>